<dbReference type="PROSITE" id="PS50084">
    <property type="entry name" value="KH_TYPE_1"/>
    <property type="match status" value="1"/>
</dbReference>
<evidence type="ECO:0000313" key="3">
    <source>
        <dbReference type="EnsemblPlants" id="PGSC0003DMT400076800"/>
    </source>
</evidence>
<dbReference type="SMART" id="SM00322">
    <property type="entry name" value="KH"/>
    <property type="match status" value="1"/>
</dbReference>
<dbReference type="InterPro" id="IPR036612">
    <property type="entry name" value="KH_dom_type_1_sf"/>
</dbReference>
<dbReference type="Gramene" id="PGSC0003DMT400076800">
    <property type="protein sequence ID" value="PGSC0003DMT400076800"/>
    <property type="gene ID" value="PGSC0003DMG400029870"/>
</dbReference>
<dbReference type="GO" id="GO:0003723">
    <property type="term" value="F:RNA binding"/>
    <property type="evidence" value="ECO:0007669"/>
    <property type="project" value="UniProtKB-UniRule"/>
</dbReference>
<dbReference type="Proteomes" id="UP000011115">
    <property type="component" value="Unassembled WGS sequence"/>
</dbReference>
<dbReference type="Pfam" id="PF00013">
    <property type="entry name" value="KH_1"/>
    <property type="match status" value="1"/>
</dbReference>
<dbReference type="InterPro" id="IPR004087">
    <property type="entry name" value="KH_dom"/>
</dbReference>
<dbReference type="EnsemblPlants" id="PGSC0003DMT400076800">
    <property type="protein sequence ID" value="PGSC0003DMT400076800"/>
    <property type="gene ID" value="PGSC0003DMG400029870"/>
</dbReference>
<accession>M1CXE7</accession>
<dbReference type="ExpressionAtlas" id="M1CXE7">
    <property type="expression patterns" value="baseline"/>
</dbReference>
<organism evidence="3 4">
    <name type="scientific">Solanum tuberosum</name>
    <name type="common">Potato</name>
    <dbReference type="NCBI Taxonomy" id="4113"/>
    <lineage>
        <taxon>Eukaryota</taxon>
        <taxon>Viridiplantae</taxon>
        <taxon>Streptophyta</taxon>
        <taxon>Embryophyta</taxon>
        <taxon>Tracheophyta</taxon>
        <taxon>Spermatophyta</taxon>
        <taxon>Magnoliopsida</taxon>
        <taxon>eudicotyledons</taxon>
        <taxon>Gunneridae</taxon>
        <taxon>Pentapetalae</taxon>
        <taxon>asterids</taxon>
        <taxon>lamiids</taxon>
        <taxon>Solanales</taxon>
        <taxon>Solanaceae</taxon>
        <taxon>Solanoideae</taxon>
        <taxon>Solaneae</taxon>
        <taxon>Solanum</taxon>
    </lineage>
</organism>
<name>M1CXE7_SOLTU</name>
<evidence type="ECO:0000259" key="2">
    <source>
        <dbReference type="SMART" id="SM00322"/>
    </source>
</evidence>
<reference evidence="3" key="2">
    <citation type="submission" date="2015-06" db="UniProtKB">
        <authorList>
            <consortium name="EnsemblPlants"/>
        </authorList>
    </citation>
    <scope>IDENTIFICATION</scope>
    <source>
        <strain evidence="3">DM1-3 516 R44</strain>
    </source>
</reference>
<dbReference type="HOGENOM" id="CLU_2816608_0_0_1"/>
<protein>
    <submittedName>
        <fullName evidence="3">KH domain-containing protein</fullName>
    </submittedName>
</protein>
<keyword evidence="1" id="KW-0694">RNA-binding</keyword>
<keyword evidence="4" id="KW-1185">Reference proteome</keyword>
<feature type="domain" description="K Homology" evidence="2">
    <location>
        <begin position="8"/>
        <end position="78"/>
    </location>
</feature>
<dbReference type="Gene3D" id="3.30.1370.10">
    <property type="entry name" value="K Homology domain, type 1"/>
    <property type="match status" value="1"/>
</dbReference>
<sequence>MPLSRLPPPSAVEMVIPGHAVGKVMGKGGSNIDNIRKISGAAVDIIDSKSSRGDQIAIISGTQEQKRAAENLIQAFIMAT</sequence>
<proteinExistence type="predicted"/>
<evidence type="ECO:0000256" key="1">
    <source>
        <dbReference type="PROSITE-ProRule" id="PRU00117"/>
    </source>
</evidence>
<dbReference type="SUPFAM" id="SSF54791">
    <property type="entry name" value="Eukaryotic type KH-domain (KH-domain type I)"/>
    <property type="match status" value="1"/>
</dbReference>
<reference evidence="4" key="1">
    <citation type="journal article" date="2011" name="Nature">
        <title>Genome sequence and analysis of the tuber crop potato.</title>
        <authorList>
            <consortium name="The Potato Genome Sequencing Consortium"/>
        </authorList>
    </citation>
    <scope>NUCLEOTIDE SEQUENCE [LARGE SCALE GENOMIC DNA]</scope>
    <source>
        <strain evidence="4">cv. DM1-3 516 R44</strain>
    </source>
</reference>
<dbReference type="InterPro" id="IPR004088">
    <property type="entry name" value="KH_dom_type_1"/>
</dbReference>
<dbReference type="AlphaFoldDB" id="M1CXE7"/>
<dbReference type="OrthoDB" id="752362at2759"/>
<evidence type="ECO:0000313" key="4">
    <source>
        <dbReference type="Proteomes" id="UP000011115"/>
    </source>
</evidence>
<gene>
    <name evidence="3" type="primary">LOC102583330</name>
</gene>